<gene>
    <name evidence="1" type="ORF">T233_00805</name>
</gene>
<dbReference type="RefSeq" id="WP_023606137.1">
    <property type="nucleotide sequence ID" value="NZ_AYSH01000010.1"/>
</dbReference>
<dbReference type="Proteomes" id="UP000018126">
    <property type="component" value="Unassembled WGS sequence"/>
</dbReference>
<name>V6Q538_9ENTE</name>
<protein>
    <recommendedName>
        <fullName evidence="3">Apea-like HEPN domain-containing protein</fullName>
    </recommendedName>
</protein>
<sequence length="343" mass="40334">MKYKFVAPVFGLKINKKVDKGLRLGNLHLSNSKSFLNKSVLDTPFPEVLGKYNMYDFYDDRDIENIYINNYFYLEGEISDINNSEELSKKQGESGFATILVALLLLDIQKYLRKLWLLKDNSIYARDGFVCFYPKDGDSRIFRFSLKDIYYDISVERKAVEFTKYELENAFEKYLSVEENSFSFIKCNTVDSIIKFDKNYNSMNLFSKKTIINNVEKAEYFIQMSRNEFHTDLKIFFYVSAIEALLMSDSKSEVTHQVSEKIAHLLGKTSDEKITYYNQMKNIYSVRSAIAHGSTYKNMTDDYLVSLCIFLDETLRFLLTDYIDLFKKDKKELNKYLKELCLK</sequence>
<accession>V6Q538</accession>
<dbReference type="EMBL" id="AYSH01000010">
    <property type="protein sequence ID" value="EST90239.1"/>
    <property type="molecule type" value="Genomic_DNA"/>
</dbReference>
<dbReference type="STRING" id="1408226.T233_00805"/>
<keyword evidence="2" id="KW-1185">Reference proteome</keyword>
<comment type="caution">
    <text evidence="1">The sequence shown here is derived from an EMBL/GenBank/DDBJ whole genome shotgun (WGS) entry which is preliminary data.</text>
</comment>
<dbReference type="AlphaFoldDB" id="V6Q538"/>
<evidence type="ECO:0000313" key="1">
    <source>
        <dbReference type="EMBL" id="EST90239.1"/>
    </source>
</evidence>
<dbReference type="eggNOG" id="ENOG5032YWQ">
    <property type="taxonomic scope" value="Bacteria"/>
</dbReference>
<proteinExistence type="predicted"/>
<organism evidence="1 2">
    <name type="scientific">Vagococcus lutrae LBD1</name>
    <dbReference type="NCBI Taxonomy" id="1408226"/>
    <lineage>
        <taxon>Bacteria</taxon>
        <taxon>Bacillati</taxon>
        <taxon>Bacillota</taxon>
        <taxon>Bacilli</taxon>
        <taxon>Lactobacillales</taxon>
        <taxon>Enterococcaceae</taxon>
        <taxon>Vagococcus</taxon>
    </lineage>
</organism>
<reference evidence="1 2" key="1">
    <citation type="journal article" date="2013" name="Genome Announc.">
        <title>High-Quality Draft Genome Sequence of Vagococcus lutrae Strain LBD1, Isolated from the Largemouth Bass Micropterus salmoides.</title>
        <authorList>
            <person name="Lebreton F."/>
            <person name="Valentino M.D."/>
            <person name="Duncan L.B."/>
            <person name="Zeng Q."/>
            <person name="Manson McGuire A."/>
            <person name="Earl A.M."/>
            <person name="Gilmore M.S."/>
        </authorList>
    </citation>
    <scope>NUCLEOTIDE SEQUENCE [LARGE SCALE GENOMIC DNA]</scope>
    <source>
        <strain evidence="1 2">LBD1</strain>
    </source>
</reference>
<evidence type="ECO:0008006" key="3">
    <source>
        <dbReference type="Google" id="ProtNLM"/>
    </source>
</evidence>
<evidence type="ECO:0000313" key="2">
    <source>
        <dbReference type="Proteomes" id="UP000018126"/>
    </source>
</evidence>